<proteinExistence type="predicted"/>
<accession>A0A549YIH0</accession>
<gene>
    <name evidence="2" type="ORF">FH966_08255</name>
</gene>
<comment type="caution">
    <text evidence="2">The sequence shown here is derived from an EMBL/GenBank/DDBJ whole genome shotgun (WGS) entry which is preliminary data.</text>
</comment>
<evidence type="ECO:0000313" key="3">
    <source>
        <dbReference type="Proteomes" id="UP000319280"/>
    </source>
</evidence>
<dbReference type="InterPro" id="IPR014729">
    <property type="entry name" value="Rossmann-like_a/b/a_fold"/>
</dbReference>
<dbReference type="RefSeq" id="WP_142790775.1">
    <property type="nucleotide sequence ID" value="NZ_VJMZ01000001.1"/>
</dbReference>
<dbReference type="Pfam" id="PF01902">
    <property type="entry name" value="Diphthami_syn_2"/>
    <property type="match status" value="1"/>
</dbReference>
<dbReference type="EMBL" id="VJMZ01000001">
    <property type="protein sequence ID" value="TRM11675.1"/>
    <property type="molecule type" value="Genomic_DNA"/>
</dbReference>
<evidence type="ECO:0000313" key="2">
    <source>
        <dbReference type="EMBL" id="TRM11675.1"/>
    </source>
</evidence>
<evidence type="ECO:0000259" key="1">
    <source>
        <dbReference type="Pfam" id="PF01902"/>
    </source>
</evidence>
<reference evidence="2 3" key="1">
    <citation type="submission" date="2019-07" db="EMBL/GenBank/DDBJ databases">
        <title>Genomic analysis of Lentibacillus sp. NKC851-2.</title>
        <authorList>
            <person name="Oh Y.J."/>
        </authorList>
    </citation>
    <scope>NUCLEOTIDE SEQUENCE [LARGE SCALE GENOMIC DNA]</scope>
    <source>
        <strain evidence="2 3">NKC851-2</strain>
    </source>
</reference>
<dbReference type="Proteomes" id="UP000319280">
    <property type="component" value="Unassembled WGS sequence"/>
</dbReference>
<dbReference type="Gene3D" id="3.90.1490.10">
    <property type="entry name" value="putative n-type atp pyrophosphatase, domain 2"/>
    <property type="match status" value="1"/>
</dbReference>
<protein>
    <submittedName>
        <fullName evidence="2">Diphthine--ammonia ligase</fullName>
        <ecNumber evidence="2">6.3.1.14</ecNumber>
    </submittedName>
</protein>
<keyword evidence="2" id="KW-0436">Ligase</keyword>
<dbReference type="InterPro" id="IPR002761">
    <property type="entry name" value="Diphthami_syn_dom"/>
</dbReference>
<name>A0A549YIH0_9BACI</name>
<sequence>MPTQVALSFSGGKDSCLALYYLQQEGIAVKCLLTTAWKHPQTTVAHEEEHSRIHEQAERLGIPVHFIETDFSTYADDFVFHIGEMKRLYGIDGIAFGDIYLDGHREWGETIAERAGVEAVYPLWADASEVAALLRKFVSLGFRAEVIKVDSEKLPQSWVGRELDEAFINDIITYSDVCPMGESGEYHTYVYDGPIFEKGRVD</sequence>
<dbReference type="Gene3D" id="3.40.50.620">
    <property type="entry name" value="HUPs"/>
    <property type="match status" value="1"/>
</dbReference>
<dbReference type="AlphaFoldDB" id="A0A549YIH0"/>
<dbReference type="EC" id="6.3.1.14" evidence="2"/>
<feature type="domain" description="Diphthamide synthase" evidence="1">
    <location>
        <begin position="4"/>
        <end position="198"/>
    </location>
</feature>
<keyword evidence="3" id="KW-1185">Reference proteome</keyword>
<dbReference type="NCBIfam" id="TIGR00290">
    <property type="entry name" value="MJ0570_dom"/>
    <property type="match status" value="1"/>
</dbReference>
<organism evidence="2 3">
    <name type="scientific">Lentibacillus cibarius</name>
    <dbReference type="NCBI Taxonomy" id="2583219"/>
    <lineage>
        <taxon>Bacteria</taxon>
        <taxon>Bacillati</taxon>
        <taxon>Bacillota</taxon>
        <taxon>Bacilli</taxon>
        <taxon>Bacillales</taxon>
        <taxon>Bacillaceae</taxon>
        <taxon>Lentibacillus</taxon>
    </lineage>
</organism>
<dbReference type="GO" id="GO:0017178">
    <property type="term" value="F:diphthine-ammonia ligase activity"/>
    <property type="evidence" value="ECO:0007669"/>
    <property type="project" value="UniProtKB-EC"/>
</dbReference>
<dbReference type="SUPFAM" id="SSF52402">
    <property type="entry name" value="Adenine nucleotide alpha hydrolases-like"/>
    <property type="match status" value="1"/>
</dbReference>
<dbReference type="CDD" id="cd01994">
    <property type="entry name" value="AANH_PF0828-like"/>
    <property type="match status" value="1"/>
</dbReference>